<reference evidence="6 7" key="1">
    <citation type="submission" date="2024-04" db="EMBL/GenBank/DDBJ databases">
        <authorList>
            <person name="Rising A."/>
            <person name="Reimegard J."/>
            <person name="Sonavane S."/>
            <person name="Akerstrom W."/>
            <person name="Nylinder S."/>
            <person name="Hedman E."/>
            <person name="Kallberg Y."/>
        </authorList>
    </citation>
    <scope>NUCLEOTIDE SEQUENCE [LARGE SCALE GENOMIC DNA]</scope>
</reference>
<evidence type="ECO:0000256" key="2">
    <source>
        <dbReference type="ARBA" id="ARBA00022692"/>
    </source>
</evidence>
<dbReference type="SUPFAM" id="SSF103473">
    <property type="entry name" value="MFS general substrate transporter"/>
    <property type="match status" value="1"/>
</dbReference>
<gene>
    <name evidence="6" type="ORF">LARSCL_LOCUS775</name>
</gene>
<feature type="transmembrane region" description="Helical" evidence="5">
    <location>
        <begin position="66"/>
        <end position="86"/>
    </location>
</feature>
<feature type="non-terminal residue" evidence="6">
    <location>
        <position position="1"/>
    </location>
</feature>
<proteinExistence type="predicted"/>
<dbReference type="AlphaFoldDB" id="A0AAV1YT56"/>
<feature type="non-terminal residue" evidence="6">
    <location>
        <position position="108"/>
    </location>
</feature>
<dbReference type="Gene3D" id="1.20.1250.20">
    <property type="entry name" value="MFS general substrate transporter like domains"/>
    <property type="match status" value="1"/>
</dbReference>
<comment type="subcellular location">
    <subcellularLocation>
        <location evidence="1">Membrane</location>
        <topology evidence="1">Multi-pass membrane protein</topology>
    </subcellularLocation>
</comment>
<sequence>LSYIDLNKDKKIEKKDTPWKDIFTSLPVWAVTIAHFGHAFGFSVLLTEMTTYLNGILHFDIQLNGLLSALPYASQALFSWLASYIVDRMRQSSKMSITTIRKISNSIG</sequence>
<dbReference type="GO" id="GO:0016020">
    <property type="term" value="C:membrane"/>
    <property type="evidence" value="ECO:0007669"/>
    <property type="project" value="UniProtKB-SubCell"/>
</dbReference>
<keyword evidence="3 5" id="KW-1133">Transmembrane helix</keyword>
<keyword evidence="2 5" id="KW-0812">Transmembrane</keyword>
<dbReference type="InterPro" id="IPR036259">
    <property type="entry name" value="MFS_trans_sf"/>
</dbReference>
<evidence type="ECO:0000256" key="4">
    <source>
        <dbReference type="ARBA" id="ARBA00023136"/>
    </source>
</evidence>
<dbReference type="GO" id="GO:0022857">
    <property type="term" value="F:transmembrane transporter activity"/>
    <property type="evidence" value="ECO:0007669"/>
    <property type="project" value="TreeGrafter"/>
</dbReference>
<dbReference type="InterPro" id="IPR050382">
    <property type="entry name" value="MFS_Na/Anion_cotransporter"/>
</dbReference>
<keyword evidence="7" id="KW-1185">Reference proteome</keyword>
<dbReference type="GO" id="GO:0006820">
    <property type="term" value="P:monoatomic anion transport"/>
    <property type="evidence" value="ECO:0007669"/>
    <property type="project" value="TreeGrafter"/>
</dbReference>
<keyword evidence="4 5" id="KW-0472">Membrane</keyword>
<feature type="transmembrane region" description="Helical" evidence="5">
    <location>
        <begin position="21"/>
        <end position="46"/>
    </location>
</feature>
<accession>A0AAV1YT56</accession>
<evidence type="ECO:0000256" key="5">
    <source>
        <dbReference type="SAM" id="Phobius"/>
    </source>
</evidence>
<evidence type="ECO:0000313" key="6">
    <source>
        <dbReference type="EMBL" id="CAL1262079.1"/>
    </source>
</evidence>
<comment type="caution">
    <text evidence="6">The sequence shown here is derived from an EMBL/GenBank/DDBJ whole genome shotgun (WGS) entry which is preliminary data.</text>
</comment>
<evidence type="ECO:0000256" key="3">
    <source>
        <dbReference type="ARBA" id="ARBA00022989"/>
    </source>
</evidence>
<dbReference type="PANTHER" id="PTHR11662">
    <property type="entry name" value="SOLUTE CARRIER FAMILY 17"/>
    <property type="match status" value="1"/>
</dbReference>
<evidence type="ECO:0008006" key="8">
    <source>
        <dbReference type="Google" id="ProtNLM"/>
    </source>
</evidence>
<dbReference type="Proteomes" id="UP001497382">
    <property type="component" value="Unassembled WGS sequence"/>
</dbReference>
<organism evidence="6 7">
    <name type="scientific">Larinioides sclopetarius</name>
    <dbReference type="NCBI Taxonomy" id="280406"/>
    <lineage>
        <taxon>Eukaryota</taxon>
        <taxon>Metazoa</taxon>
        <taxon>Ecdysozoa</taxon>
        <taxon>Arthropoda</taxon>
        <taxon>Chelicerata</taxon>
        <taxon>Arachnida</taxon>
        <taxon>Araneae</taxon>
        <taxon>Araneomorphae</taxon>
        <taxon>Entelegynae</taxon>
        <taxon>Araneoidea</taxon>
        <taxon>Araneidae</taxon>
        <taxon>Larinioides</taxon>
    </lineage>
</organism>
<protein>
    <recommendedName>
        <fullName evidence="8">Inorganic phosphate cotransporter</fullName>
    </recommendedName>
</protein>
<dbReference type="EMBL" id="CAXIEN010000004">
    <property type="protein sequence ID" value="CAL1262079.1"/>
    <property type="molecule type" value="Genomic_DNA"/>
</dbReference>
<evidence type="ECO:0000256" key="1">
    <source>
        <dbReference type="ARBA" id="ARBA00004141"/>
    </source>
</evidence>
<dbReference type="PANTHER" id="PTHR11662:SF399">
    <property type="entry name" value="FI19708P1-RELATED"/>
    <property type="match status" value="1"/>
</dbReference>
<evidence type="ECO:0000313" key="7">
    <source>
        <dbReference type="Proteomes" id="UP001497382"/>
    </source>
</evidence>
<name>A0AAV1YT56_9ARAC</name>